<keyword evidence="2" id="KW-1185">Reference proteome</keyword>
<dbReference type="RefSeq" id="XP_008021632.1">
    <property type="nucleotide sequence ID" value="XM_008023441.1"/>
</dbReference>
<proteinExistence type="predicted"/>
<dbReference type="HOGENOM" id="CLU_109866_0_0_1"/>
<dbReference type="Proteomes" id="UP000016935">
    <property type="component" value="Unassembled WGS sequence"/>
</dbReference>
<dbReference type="Gene3D" id="3.40.50.450">
    <property type="match status" value="1"/>
</dbReference>
<dbReference type="OrthoDB" id="2893324at2759"/>
<evidence type="ECO:0000313" key="1">
    <source>
        <dbReference type="EMBL" id="EOA90939.1"/>
    </source>
</evidence>
<gene>
    <name evidence="1" type="ORF">SETTUDRAFT_158426</name>
</gene>
<reference evidence="1 2" key="1">
    <citation type="journal article" date="2012" name="PLoS Pathog.">
        <title>Diverse lifestyles and strategies of plant pathogenesis encoded in the genomes of eighteen Dothideomycetes fungi.</title>
        <authorList>
            <person name="Ohm R.A."/>
            <person name="Feau N."/>
            <person name="Henrissat B."/>
            <person name="Schoch C.L."/>
            <person name="Horwitz B.A."/>
            <person name="Barry K.W."/>
            <person name="Condon B.J."/>
            <person name="Copeland A.C."/>
            <person name="Dhillon B."/>
            <person name="Glaser F."/>
            <person name="Hesse C.N."/>
            <person name="Kosti I."/>
            <person name="LaButti K."/>
            <person name="Lindquist E.A."/>
            <person name="Lucas S."/>
            <person name="Salamov A.A."/>
            <person name="Bradshaw R.E."/>
            <person name="Ciuffetti L."/>
            <person name="Hamelin R.C."/>
            <person name="Kema G.H.J."/>
            <person name="Lawrence C."/>
            <person name="Scott J.A."/>
            <person name="Spatafora J.W."/>
            <person name="Turgeon B.G."/>
            <person name="de Wit P.J.G.M."/>
            <person name="Zhong S."/>
            <person name="Goodwin S.B."/>
            <person name="Grigoriev I.V."/>
        </authorList>
    </citation>
    <scope>NUCLEOTIDE SEQUENCE [LARGE SCALE GENOMIC DNA]</scope>
    <source>
        <strain evidence="2">28A</strain>
    </source>
</reference>
<dbReference type="GeneID" id="19397822"/>
<protein>
    <submittedName>
        <fullName evidence="1">Uncharacterized protein</fullName>
    </submittedName>
</protein>
<reference evidence="1 2" key="2">
    <citation type="journal article" date="2013" name="PLoS Genet.">
        <title>Comparative genome structure, secondary metabolite, and effector coding capacity across Cochliobolus pathogens.</title>
        <authorList>
            <person name="Condon B.J."/>
            <person name="Leng Y."/>
            <person name="Wu D."/>
            <person name="Bushley K.E."/>
            <person name="Ohm R.A."/>
            <person name="Otillar R."/>
            <person name="Martin J."/>
            <person name="Schackwitz W."/>
            <person name="Grimwood J."/>
            <person name="MohdZainudin N."/>
            <person name="Xue C."/>
            <person name="Wang R."/>
            <person name="Manning V.A."/>
            <person name="Dhillon B."/>
            <person name="Tu Z.J."/>
            <person name="Steffenson B.J."/>
            <person name="Salamov A."/>
            <person name="Sun H."/>
            <person name="Lowry S."/>
            <person name="LaButti K."/>
            <person name="Han J."/>
            <person name="Copeland A."/>
            <person name="Lindquist E."/>
            <person name="Barry K."/>
            <person name="Schmutz J."/>
            <person name="Baker S.E."/>
            <person name="Ciuffetti L.M."/>
            <person name="Grigoriev I.V."/>
            <person name="Zhong S."/>
            <person name="Turgeon B.G."/>
        </authorList>
    </citation>
    <scope>NUCLEOTIDE SEQUENCE [LARGE SCALE GENOMIC DNA]</scope>
    <source>
        <strain evidence="2">28A</strain>
    </source>
</reference>
<dbReference type="InterPro" id="IPR039470">
    <property type="entry name" value="Nuc_deoxyri_tr2"/>
</dbReference>
<dbReference type="Pfam" id="PF15891">
    <property type="entry name" value="Nuc_deoxyri_tr2"/>
    <property type="match status" value="1"/>
</dbReference>
<evidence type="ECO:0000313" key="2">
    <source>
        <dbReference type="Proteomes" id="UP000016935"/>
    </source>
</evidence>
<sequence>MSQSRAARAIVHKPPFKPDIDRPSVILYGAMSGQNKNWQGDLINSLSDLSVAILDPRRDEWDNTWVEDISFQPFREQVEWEMDYARVADVIAFYFAGEAEVLQPITLLELGLYAGTGKAVVCCPKGFWKRGNVQLVCERYGIEICETREELGKNVRMRLLAKLEG</sequence>
<dbReference type="EMBL" id="KB908482">
    <property type="protein sequence ID" value="EOA90939.1"/>
    <property type="molecule type" value="Genomic_DNA"/>
</dbReference>
<accession>R0KPG9</accession>
<name>R0KPG9_EXST2</name>
<dbReference type="AlphaFoldDB" id="R0KPG9"/>
<organism evidence="1 2">
    <name type="scientific">Exserohilum turcicum (strain 28A)</name>
    <name type="common">Northern leaf blight fungus</name>
    <name type="synonym">Setosphaeria turcica</name>
    <dbReference type="NCBI Taxonomy" id="671987"/>
    <lineage>
        <taxon>Eukaryota</taxon>
        <taxon>Fungi</taxon>
        <taxon>Dikarya</taxon>
        <taxon>Ascomycota</taxon>
        <taxon>Pezizomycotina</taxon>
        <taxon>Dothideomycetes</taxon>
        <taxon>Pleosporomycetidae</taxon>
        <taxon>Pleosporales</taxon>
        <taxon>Pleosporineae</taxon>
        <taxon>Pleosporaceae</taxon>
        <taxon>Exserohilum</taxon>
    </lineage>
</organism>